<proteinExistence type="predicted"/>
<name>A0A2P5DJU7_PARAD</name>
<evidence type="ECO:0000313" key="1">
    <source>
        <dbReference type="EMBL" id="PON73572.1"/>
    </source>
</evidence>
<keyword evidence="2" id="KW-1185">Reference proteome</keyword>
<dbReference type="AlphaFoldDB" id="A0A2P5DJU7"/>
<dbReference type="EMBL" id="JXTB01000033">
    <property type="protein sequence ID" value="PON73572.1"/>
    <property type="molecule type" value="Genomic_DNA"/>
</dbReference>
<dbReference type="Proteomes" id="UP000237105">
    <property type="component" value="Unassembled WGS sequence"/>
</dbReference>
<protein>
    <submittedName>
        <fullName evidence="1">Uncharacterized protein</fullName>
    </submittedName>
</protein>
<organism evidence="1 2">
    <name type="scientific">Parasponia andersonii</name>
    <name type="common">Sponia andersonii</name>
    <dbReference type="NCBI Taxonomy" id="3476"/>
    <lineage>
        <taxon>Eukaryota</taxon>
        <taxon>Viridiplantae</taxon>
        <taxon>Streptophyta</taxon>
        <taxon>Embryophyta</taxon>
        <taxon>Tracheophyta</taxon>
        <taxon>Spermatophyta</taxon>
        <taxon>Magnoliopsida</taxon>
        <taxon>eudicotyledons</taxon>
        <taxon>Gunneridae</taxon>
        <taxon>Pentapetalae</taxon>
        <taxon>rosids</taxon>
        <taxon>fabids</taxon>
        <taxon>Rosales</taxon>
        <taxon>Cannabaceae</taxon>
        <taxon>Parasponia</taxon>
    </lineage>
</organism>
<accession>A0A2P5DJU7</accession>
<evidence type="ECO:0000313" key="2">
    <source>
        <dbReference type="Proteomes" id="UP000237105"/>
    </source>
</evidence>
<reference evidence="2" key="1">
    <citation type="submission" date="2016-06" db="EMBL/GenBank/DDBJ databases">
        <title>Parallel loss of symbiosis genes in relatives of nitrogen-fixing non-legume Parasponia.</title>
        <authorList>
            <person name="Van Velzen R."/>
            <person name="Holmer R."/>
            <person name="Bu F."/>
            <person name="Rutten L."/>
            <person name="Van Zeijl A."/>
            <person name="Liu W."/>
            <person name="Santuari L."/>
            <person name="Cao Q."/>
            <person name="Sharma T."/>
            <person name="Shen D."/>
            <person name="Roswanjaya Y."/>
            <person name="Wardhani T."/>
            <person name="Kalhor M.S."/>
            <person name="Jansen J."/>
            <person name="Van den Hoogen J."/>
            <person name="Gungor B."/>
            <person name="Hartog M."/>
            <person name="Hontelez J."/>
            <person name="Verver J."/>
            <person name="Yang W.-C."/>
            <person name="Schijlen E."/>
            <person name="Repin R."/>
            <person name="Schilthuizen M."/>
            <person name="Schranz E."/>
            <person name="Heidstra R."/>
            <person name="Miyata K."/>
            <person name="Fedorova E."/>
            <person name="Kohlen W."/>
            <person name="Bisseling T."/>
            <person name="Smit S."/>
            <person name="Geurts R."/>
        </authorList>
    </citation>
    <scope>NUCLEOTIDE SEQUENCE [LARGE SCALE GENOMIC DNA]</scope>
    <source>
        <strain evidence="2">cv. WU1-14</strain>
    </source>
</reference>
<sequence length="72" mass="7965">MRISRSGGVVTKGCDISHLIREAAEEFYISGDKLGCQRVGGDHTQELTPLISNAIRRNENLIDHEAIQIPPH</sequence>
<comment type="caution">
    <text evidence="1">The sequence shown here is derived from an EMBL/GenBank/DDBJ whole genome shotgun (WGS) entry which is preliminary data.</text>
</comment>
<gene>
    <name evidence="1" type="ORF">PanWU01x14_057540</name>
</gene>